<comment type="caution">
    <text evidence="1">The sequence shown here is derived from an EMBL/GenBank/DDBJ whole genome shotgun (WGS) entry which is preliminary data.</text>
</comment>
<proteinExistence type="predicted"/>
<accession>A0AAV4SP40</accession>
<protein>
    <submittedName>
        <fullName evidence="1">Uncharacterized protein</fullName>
    </submittedName>
</protein>
<organism evidence="1 2">
    <name type="scientific">Caerostris extrusa</name>
    <name type="common">Bark spider</name>
    <name type="synonym">Caerostris bankana</name>
    <dbReference type="NCBI Taxonomy" id="172846"/>
    <lineage>
        <taxon>Eukaryota</taxon>
        <taxon>Metazoa</taxon>
        <taxon>Ecdysozoa</taxon>
        <taxon>Arthropoda</taxon>
        <taxon>Chelicerata</taxon>
        <taxon>Arachnida</taxon>
        <taxon>Araneae</taxon>
        <taxon>Araneomorphae</taxon>
        <taxon>Entelegynae</taxon>
        <taxon>Araneoidea</taxon>
        <taxon>Araneidae</taxon>
        <taxon>Caerostris</taxon>
    </lineage>
</organism>
<keyword evidence="2" id="KW-1185">Reference proteome</keyword>
<dbReference type="AlphaFoldDB" id="A0AAV4SP40"/>
<gene>
    <name evidence="1" type="ORF">CEXT_524171</name>
</gene>
<sequence length="73" mass="8146">MSIPSSEIACYVSSVSENCGKEAEDATMEILMRAEYLDDACPQTSRESAIEVMKMLELELEEETDVKNIISTH</sequence>
<name>A0AAV4SP40_CAEEX</name>
<dbReference type="EMBL" id="BPLR01009635">
    <property type="protein sequence ID" value="GIY33408.1"/>
    <property type="molecule type" value="Genomic_DNA"/>
</dbReference>
<reference evidence="1 2" key="1">
    <citation type="submission" date="2021-06" db="EMBL/GenBank/DDBJ databases">
        <title>Caerostris extrusa draft genome.</title>
        <authorList>
            <person name="Kono N."/>
            <person name="Arakawa K."/>
        </authorList>
    </citation>
    <scope>NUCLEOTIDE SEQUENCE [LARGE SCALE GENOMIC DNA]</scope>
</reference>
<evidence type="ECO:0000313" key="1">
    <source>
        <dbReference type="EMBL" id="GIY33408.1"/>
    </source>
</evidence>
<evidence type="ECO:0000313" key="2">
    <source>
        <dbReference type="Proteomes" id="UP001054945"/>
    </source>
</evidence>
<dbReference type="Proteomes" id="UP001054945">
    <property type="component" value="Unassembled WGS sequence"/>
</dbReference>